<feature type="transmembrane region" description="Helical" evidence="1">
    <location>
        <begin position="12"/>
        <end position="29"/>
    </location>
</feature>
<organism evidence="2 3">
    <name type="scientific">Candidatus Blautia pullistercoris</name>
    <dbReference type="NCBI Taxonomy" id="2838499"/>
    <lineage>
        <taxon>Bacteria</taxon>
        <taxon>Bacillati</taxon>
        <taxon>Bacillota</taxon>
        <taxon>Clostridia</taxon>
        <taxon>Lachnospirales</taxon>
        <taxon>Lachnospiraceae</taxon>
        <taxon>Blautia</taxon>
    </lineage>
</organism>
<evidence type="ECO:0000313" key="3">
    <source>
        <dbReference type="Proteomes" id="UP000824230"/>
    </source>
</evidence>
<feature type="transmembrane region" description="Helical" evidence="1">
    <location>
        <begin position="106"/>
        <end position="129"/>
    </location>
</feature>
<dbReference type="InterPro" id="IPR010540">
    <property type="entry name" value="CmpB_TMEM229"/>
</dbReference>
<gene>
    <name evidence="2" type="ORF">H9738_03785</name>
</gene>
<dbReference type="EMBL" id="DXFG01000071">
    <property type="protein sequence ID" value="HIX36977.1"/>
    <property type="molecule type" value="Genomic_DNA"/>
</dbReference>
<accession>A0A9D1VK87</accession>
<feature type="transmembrane region" description="Helical" evidence="1">
    <location>
        <begin position="66"/>
        <end position="85"/>
    </location>
</feature>
<feature type="transmembrane region" description="Helical" evidence="1">
    <location>
        <begin position="338"/>
        <end position="357"/>
    </location>
</feature>
<proteinExistence type="predicted"/>
<sequence length="437" mass="50374">MDHTITELLWLLLVYSFLGWIIETVVGTVKNRTFINRGFSTGPFCLVYGIAAVLMTLTTGDLLEDTFFLFIGCGILATMVEWLTGKLLERLNSHKWWDYSGKKWNFDGYICLQYSVLWAVLGLFCMRYGNRLLLTVYRLIPKPFSQILVWILGIIAFLDILLSLAAVLHIKREIPGADRVRHEISLFTYRFGSSIVGHVERRMTKAYPVILEKTEEIRREGKFAEGCGFYKLFWLFFIACILGDFVETIFCRITAGVWMSRSSLVWGPFSIVWGFAIVFATVLLYKDKEKPDRHLFFVGTFLGGAYEYVCSVLSELVFGKVFWDYSHIPFNLDGRVNLLYCFFWGIAAVVWIRWFYPPLSAFIEKIPKIWGYVLTWVLAVFMAANMLVSVAALVRYDQREGGPAAQSGWEKIIDQHFDDERMAKIYPNAKSTTPPQE</sequence>
<feature type="transmembrane region" description="Helical" evidence="1">
    <location>
        <begin position="232"/>
        <end position="259"/>
    </location>
</feature>
<feature type="transmembrane region" description="Helical" evidence="1">
    <location>
        <begin position="369"/>
        <end position="394"/>
    </location>
</feature>
<dbReference type="Proteomes" id="UP000824230">
    <property type="component" value="Unassembled WGS sequence"/>
</dbReference>
<dbReference type="AlphaFoldDB" id="A0A9D1VK87"/>
<reference evidence="2" key="2">
    <citation type="submission" date="2021-04" db="EMBL/GenBank/DDBJ databases">
        <authorList>
            <person name="Gilroy R."/>
        </authorList>
    </citation>
    <scope>NUCLEOTIDE SEQUENCE</scope>
    <source>
        <strain evidence="2">ChiHjej12B11-1927</strain>
    </source>
</reference>
<keyword evidence="1" id="KW-0472">Membrane</keyword>
<feature type="transmembrane region" description="Helical" evidence="1">
    <location>
        <begin position="265"/>
        <end position="285"/>
    </location>
</feature>
<evidence type="ECO:0000256" key="1">
    <source>
        <dbReference type="SAM" id="Phobius"/>
    </source>
</evidence>
<feature type="transmembrane region" description="Helical" evidence="1">
    <location>
        <begin position="41"/>
        <end position="60"/>
    </location>
</feature>
<reference evidence="2" key="1">
    <citation type="journal article" date="2021" name="PeerJ">
        <title>Extensive microbial diversity within the chicken gut microbiome revealed by metagenomics and culture.</title>
        <authorList>
            <person name="Gilroy R."/>
            <person name="Ravi A."/>
            <person name="Getino M."/>
            <person name="Pursley I."/>
            <person name="Horton D.L."/>
            <person name="Alikhan N.F."/>
            <person name="Baker D."/>
            <person name="Gharbi K."/>
            <person name="Hall N."/>
            <person name="Watson M."/>
            <person name="Adriaenssens E.M."/>
            <person name="Foster-Nyarko E."/>
            <person name="Jarju S."/>
            <person name="Secka A."/>
            <person name="Antonio M."/>
            <person name="Oren A."/>
            <person name="Chaudhuri R.R."/>
            <person name="La Ragione R."/>
            <person name="Hildebrand F."/>
            <person name="Pallen M.J."/>
        </authorList>
    </citation>
    <scope>NUCLEOTIDE SEQUENCE</scope>
    <source>
        <strain evidence="2">ChiHjej12B11-1927</strain>
    </source>
</reference>
<feature type="transmembrane region" description="Helical" evidence="1">
    <location>
        <begin position="149"/>
        <end position="170"/>
    </location>
</feature>
<name>A0A9D1VK87_9FIRM</name>
<keyword evidence="1" id="KW-0812">Transmembrane</keyword>
<evidence type="ECO:0000313" key="2">
    <source>
        <dbReference type="EMBL" id="HIX36977.1"/>
    </source>
</evidence>
<protein>
    <submittedName>
        <fullName evidence="2">ABC transporter permease</fullName>
    </submittedName>
</protein>
<comment type="caution">
    <text evidence="2">The sequence shown here is derived from an EMBL/GenBank/DDBJ whole genome shotgun (WGS) entry which is preliminary data.</text>
</comment>
<keyword evidence="1" id="KW-1133">Transmembrane helix</keyword>
<dbReference type="Pfam" id="PF06541">
    <property type="entry name" value="ABC_trans_CmpB"/>
    <property type="match status" value="2"/>
</dbReference>